<dbReference type="RefSeq" id="XP_009165380.1">
    <property type="nucleotide sequence ID" value="XM_009167116.1"/>
</dbReference>
<sequence>MDLLTQSYDGNSRSWRDGTHYRRTKYRANLMKGKSRVDQTEKQPFFKYHDSRIEKLSENYQKWLRANQIYTKRSREEAGDENRGG</sequence>
<dbReference type="CTD" id="20316979"/>
<dbReference type="AlphaFoldDB" id="A0A074ZUP8"/>
<keyword evidence="2" id="KW-1185">Reference proteome</keyword>
<dbReference type="GeneID" id="20316979"/>
<accession>A0A074ZUP8</accession>
<dbReference type="EMBL" id="KL596654">
    <property type="protein sequence ID" value="KER30861.1"/>
    <property type="molecule type" value="Genomic_DNA"/>
</dbReference>
<organism evidence="1 2">
    <name type="scientific">Opisthorchis viverrini</name>
    <name type="common">Southeast Asian liver fluke</name>
    <dbReference type="NCBI Taxonomy" id="6198"/>
    <lineage>
        <taxon>Eukaryota</taxon>
        <taxon>Metazoa</taxon>
        <taxon>Spiralia</taxon>
        <taxon>Lophotrochozoa</taxon>
        <taxon>Platyhelminthes</taxon>
        <taxon>Trematoda</taxon>
        <taxon>Digenea</taxon>
        <taxon>Opisthorchiida</taxon>
        <taxon>Opisthorchiata</taxon>
        <taxon>Opisthorchiidae</taxon>
        <taxon>Opisthorchis</taxon>
    </lineage>
</organism>
<protein>
    <submittedName>
        <fullName evidence="1">Uncharacterized protein</fullName>
    </submittedName>
</protein>
<dbReference type="KEGG" id="ovi:T265_02791"/>
<dbReference type="Proteomes" id="UP000054324">
    <property type="component" value="Unassembled WGS sequence"/>
</dbReference>
<gene>
    <name evidence="1" type="ORF">T265_02791</name>
</gene>
<reference evidence="1 2" key="1">
    <citation type="submission" date="2013-11" db="EMBL/GenBank/DDBJ databases">
        <title>Opisthorchis viverrini - life in the bile duct.</title>
        <authorList>
            <person name="Young N.D."/>
            <person name="Nagarajan N."/>
            <person name="Lin S.J."/>
            <person name="Korhonen P.K."/>
            <person name="Jex A.R."/>
            <person name="Hall R.S."/>
            <person name="Safavi-Hemami H."/>
            <person name="Kaewkong W."/>
            <person name="Bertrand D."/>
            <person name="Gao S."/>
            <person name="Seet Q."/>
            <person name="Wongkham S."/>
            <person name="Teh B.T."/>
            <person name="Wongkham C."/>
            <person name="Intapan P.M."/>
            <person name="Maleewong W."/>
            <person name="Yang X."/>
            <person name="Hu M."/>
            <person name="Wang Z."/>
            <person name="Hofmann A."/>
            <person name="Sternberg P.W."/>
            <person name="Tan P."/>
            <person name="Wang J."/>
            <person name="Gasser R.B."/>
        </authorList>
    </citation>
    <scope>NUCLEOTIDE SEQUENCE [LARGE SCALE GENOMIC DNA]</scope>
</reference>
<name>A0A074ZUP8_OPIVI</name>
<proteinExistence type="predicted"/>
<evidence type="ECO:0000313" key="2">
    <source>
        <dbReference type="Proteomes" id="UP000054324"/>
    </source>
</evidence>
<evidence type="ECO:0000313" key="1">
    <source>
        <dbReference type="EMBL" id="KER30861.1"/>
    </source>
</evidence>